<proteinExistence type="predicted"/>
<evidence type="ECO:0000256" key="2">
    <source>
        <dbReference type="SAM" id="MobiDB-lite"/>
    </source>
</evidence>
<dbReference type="Proteomes" id="UP000622552">
    <property type="component" value="Unassembled WGS sequence"/>
</dbReference>
<feature type="region of interest" description="Disordered" evidence="2">
    <location>
        <begin position="264"/>
        <end position="284"/>
    </location>
</feature>
<dbReference type="NCBIfam" id="NF037959">
    <property type="entry name" value="MFS_SpdSyn"/>
    <property type="match status" value="1"/>
</dbReference>
<evidence type="ECO:0000313" key="4">
    <source>
        <dbReference type="Proteomes" id="UP000622552"/>
    </source>
</evidence>
<accession>A0A8J7KPY3</accession>
<dbReference type="Pfam" id="PF01564">
    <property type="entry name" value="Spermine_synth"/>
    <property type="match status" value="1"/>
</dbReference>
<evidence type="ECO:0000256" key="1">
    <source>
        <dbReference type="ARBA" id="ARBA00023115"/>
    </source>
</evidence>
<dbReference type="RefSeq" id="WP_233473022.1">
    <property type="nucleotide sequence ID" value="NZ_BONS01000016.1"/>
</dbReference>
<sequence>MSRTRRGPAAISEPSEHGLLEVVPDADRPGGWTLRVDGTPQSHVDLDDPATIHFEYMRRLASVVDAAAPPGVPLRVLHLGGGALTLPRYVAVTRRGSAQQVVELDPAVVALVRRVLPTPRGADIRVRVGDARAAVESSGPARYDLVVTDVYGGSRVPAPFTSVEFAGQTARVLRPGGRYVANLADGAPLNFARGQVATLRAVFADVCLLAEPGVLRGRRYGNVVLVASSAPLPVAELASAAARDAFPARLLHGEELDRFTGGARPVSDAEAVASPPPPAGMFPG</sequence>
<comment type="caution">
    <text evidence="3">The sequence shown here is derived from an EMBL/GenBank/DDBJ whole genome shotgun (WGS) entry which is preliminary data.</text>
</comment>
<keyword evidence="1" id="KW-0620">Polyamine biosynthesis</keyword>
<dbReference type="CDD" id="cd02440">
    <property type="entry name" value="AdoMet_MTases"/>
    <property type="match status" value="1"/>
</dbReference>
<organism evidence="3 4">
    <name type="scientific">Longispora fulva</name>
    <dbReference type="NCBI Taxonomy" id="619741"/>
    <lineage>
        <taxon>Bacteria</taxon>
        <taxon>Bacillati</taxon>
        <taxon>Actinomycetota</taxon>
        <taxon>Actinomycetes</taxon>
        <taxon>Micromonosporales</taxon>
        <taxon>Micromonosporaceae</taxon>
        <taxon>Longispora</taxon>
    </lineage>
</organism>
<feature type="region of interest" description="Disordered" evidence="2">
    <location>
        <begin position="1"/>
        <end position="24"/>
    </location>
</feature>
<dbReference type="PANTHER" id="PTHR43317">
    <property type="entry name" value="THERMOSPERMINE SYNTHASE ACAULIS5"/>
    <property type="match status" value="1"/>
</dbReference>
<protein>
    <submittedName>
        <fullName evidence="3">Spermidine synthase</fullName>
    </submittedName>
</protein>
<dbReference type="EMBL" id="JADOUF010000001">
    <property type="protein sequence ID" value="MBG6136827.1"/>
    <property type="molecule type" value="Genomic_DNA"/>
</dbReference>
<dbReference type="PANTHER" id="PTHR43317:SF1">
    <property type="entry name" value="THERMOSPERMINE SYNTHASE ACAULIS5"/>
    <property type="match status" value="1"/>
</dbReference>
<keyword evidence="4" id="KW-1185">Reference proteome</keyword>
<dbReference type="InterPro" id="IPR029063">
    <property type="entry name" value="SAM-dependent_MTases_sf"/>
</dbReference>
<reference evidence="3" key="1">
    <citation type="submission" date="2020-11" db="EMBL/GenBank/DDBJ databases">
        <title>Sequencing the genomes of 1000 actinobacteria strains.</title>
        <authorList>
            <person name="Klenk H.-P."/>
        </authorList>
    </citation>
    <scope>NUCLEOTIDE SEQUENCE</scope>
    <source>
        <strain evidence="3">DSM 45356</strain>
    </source>
</reference>
<name>A0A8J7KPY3_9ACTN</name>
<gene>
    <name evidence="3" type="ORF">IW245_003021</name>
</gene>
<dbReference type="GO" id="GO:0006596">
    <property type="term" value="P:polyamine biosynthetic process"/>
    <property type="evidence" value="ECO:0007669"/>
    <property type="project" value="UniProtKB-KW"/>
</dbReference>
<dbReference type="Gene3D" id="3.40.50.150">
    <property type="entry name" value="Vaccinia Virus protein VP39"/>
    <property type="match status" value="1"/>
</dbReference>
<feature type="compositionally biased region" description="Pro residues" evidence="2">
    <location>
        <begin position="274"/>
        <end position="284"/>
    </location>
</feature>
<dbReference type="AlphaFoldDB" id="A0A8J7KPY3"/>
<dbReference type="SUPFAM" id="SSF53335">
    <property type="entry name" value="S-adenosyl-L-methionine-dependent methyltransferases"/>
    <property type="match status" value="1"/>
</dbReference>
<evidence type="ECO:0000313" key="3">
    <source>
        <dbReference type="EMBL" id="MBG6136827.1"/>
    </source>
</evidence>